<feature type="domain" description="Spore protein YkvP/CgeB glycosyl transferase-like" evidence="1">
    <location>
        <begin position="155"/>
        <end position="275"/>
    </location>
</feature>
<organism evidence="2 3">
    <name type="scientific">Desulfocurvibacter africanus PCS</name>
    <dbReference type="NCBI Taxonomy" id="1262666"/>
    <lineage>
        <taxon>Bacteria</taxon>
        <taxon>Pseudomonadati</taxon>
        <taxon>Thermodesulfobacteriota</taxon>
        <taxon>Desulfovibrionia</taxon>
        <taxon>Desulfovibrionales</taxon>
        <taxon>Desulfovibrionaceae</taxon>
        <taxon>Desulfocurvibacter</taxon>
    </lineage>
</organism>
<dbReference type="RefSeq" id="WP_005989190.1">
    <property type="nucleotide sequence ID" value="NZ_AOSV01000038.1"/>
</dbReference>
<dbReference type="PATRIC" id="fig|1262666.3.peg.3347"/>
<dbReference type="OrthoDB" id="5464538at2"/>
<dbReference type="Proteomes" id="UP000011922">
    <property type="component" value="Unassembled WGS sequence"/>
</dbReference>
<name>M5PPB4_DESAF</name>
<accession>M5PPB4</accession>
<comment type="caution">
    <text evidence="2">The sequence shown here is derived from an EMBL/GenBank/DDBJ whole genome shotgun (WGS) entry which is preliminary data.</text>
</comment>
<dbReference type="InterPro" id="IPR055259">
    <property type="entry name" value="YkvP/CgeB_Glyco_trans-like"/>
</dbReference>
<evidence type="ECO:0000313" key="2">
    <source>
        <dbReference type="EMBL" id="EMG35814.1"/>
    </source>
</evidence>
<evidence type="ECO:0000313" key="3">
    <source>
        <dbReference type="Proteomes" id="UP000011922"/>
    </source>
</evidence>
<dbReference type="Pfam" id="PF13524">
    <property type="entry name" value="Glyco_trans_1_2"/>
    <property type="match status" value="1"/>
</dbReference>
<dbReference type="AlphaFoldDB" id="M5PPB4"/>
<evidence type="ECO:0000259" key="1">
    <source>
        <dbReference type="Pfam" id="PF13524"/>
    </source>
</evidence>
<proteinExistence type="predicted"/>
<reference evidence="2 3" key="1">
    <citation type="journal article" date="2013" name="Genome Announc.">
        <title>Draft Genome Sequence for Desulfovibrio africanus Strain PCS.</title>
        <authorList>
            <person name="Brown S.D."/>
            <person name="Utturkar S.M."/>
            <person name="Arkin A.P."/>
            <person name="Deutschbauer A.M."/>
            <person name="Elias D.A."/>
            <person name="Hazen T.C."/>
            <person name="Chakraborty R."/>
        </authorList>
    </citation>
    <scope>NUCLEOTIDE SEQUENCE [LARGE SCALE GENOMIC DNA]</scope>
    <source>
        <strain evidence="2 3">PCS</strain>
    </source>
</reference>
<dbReference type="Gene3D" id="3.40.50.2000">
    <property type="entry name" value="Glycogen Phosphorylase B"/>
    <property type="match status" value="1"/>
</dbReference>
<protein>
    <recommendedName>
        <fullName evidence="1">Spore protein YkvP/CgeB glycosyl transferase-like domain-containing protein</fullName>
    </recommendedName>
</protein>
<gene>
    <name evidence="2" type="ORF">PCS_03297</name>
</gene>
<dbReference type="EMBL" id="AOSV01000038">
    <property type="protein sequence ID" value="EMG35814.1"/>
    <property type="molecule type" value="Genomic_DNA"/>
</dbReference>
<sequence>MERLRICLVSPYALQKPLEALGHEVLALHPKPGILDIAAELARQRFAPDLLVQVETLGPRVVLSSLPALRCPKLFWSVDTHLNLSWHRHYLRLFDGALTTQPHLVEELAAQGVPAFWMPWHGLERAWKPWGSRDLGVHFIGRMTEHRPARTWMIQHLTARFGASHHADLSYADMLATYERVRIAPNEAICGEINFRLFETASCGCAVVTPDTGPGLADLFAPEREMLAFSDVLELDERIGFLLRNPAKAERMARAGWERVQACHLPQHRAARLLDLAAELPARIREPGRDEEAMALTLYALTRDGHLTLRADVLNALLAPLEQTPDVLRARFQLAAEHLGPAAVRALAGVVLAKAGAVEPEVLCAGSMAAEFLGEHELALNLWHRRLLDMGKQDAARLTKSPDPAGLAKAWATELTRLGHCMEPGSRFDLDRHVPSTAHQCYLLALKHDVRDLEATRNLEMLLGRERGAEASRLSLLSHLCLHQPRDWRLGLRLALLNLKVHRHGPGLEELCAAQAAARSQGSEDRFLRMLAGLDSSGRALKLLLAAQAAGTQQ</sequence>
<dbReference type="SUPFAM" id="SSF53756">
    <property type="entry name" value="UDP-Glycosyltransferase/glycogen phosphorylase"/>
    <property type="match status" value="1"/>
</dbReference>